<dbReference type="GO" id="GO:0043161">
    <property type="term" value="P:proteasome-mediated ubiquitin-dependent protein catabolic process"/>
    <property type="evidence" value="ECO:0007669"/>
    <property type="project" value="TreeGrafter"/>
</dbReference>
<dbReference type="InterPro" id="IPR016024">
    <property type="entry name" value="ARM-type_fold"/>
</dbReference>
<proteinExistence type="predicted"/>
<dbReference type="GO" id="GO:0005737">
    <property type="term" value="C:cytoplasm"/>
    <property type="evidence" value="ECO:0007669"/>
    <property type="project" value="UniProtKB-SubCell"/>
</dbReference>
<dbReference type="PANTHER" id="PTHR15651">
    <property type="entry name" value="ARMADILLO REPEAT-CONTAINING PROTEIN 8"/>
    <property type="match status" value="1"/>
</dbReference>
<evidence type="ECO:0000256" key="4">
    <source>
        <dbReference type="ARBA" id="ARBA00022737"/>
    </source>
</evidence>
<protein>
    <recommendedName>
        <fullName evidence="9">Armadillo repeat-containing protein 8</fullName>
    </recommendedName>
</protein>
<dbReference type="InterPro" id="IPR038739">
    <property type="entry name" value="ARMC8/Vid28"/>
</dbReference>
<keyword evidence="5" id="KW-0539">Nucleus</keyword>
<feature type="non-terminal residue" evidence="7">
    <location>
        <position position="1"/>
    </location>
</feature>
<dbReference type="FunFam" id="1.25.10.10:FF:000440">
    <property type="entry name" value="Armadillo repeat-containing protein 8"/>
    <property type="match status" value="1"/>
</dbReference>
<dbReference type="SMART" id="SM00185">
    <property type="entry name" value="ARM"/>
    <property type="match status" value="4"/>
</dbReference>
<evidence type="ECO:0000313" key="7">
    <source>
        <dbReference type="EMBL" id="MBA0615519.1"/>
    </source>
</evidence>
<gene>
    <name evidence="7" type="ORF">Godav_015644</name>
</gene>
<accession>A0A7J8RNS6</accession>
<dbReference type="GO" id="GO:0005634">
    <property type="term" value="C:nucleus"/>
    <property type="evidence" value="ECO:0007669"/>
    <property type="project" value="UniProtKB-SubCell"/>
</dbReference>
<keyword evidence="8" id="KW-1185">Reference proteome</keyword>
<keyword evidence="4" id="KW-0677">Repeat</keyword>
<comment type="subcellular location">
    <subcellularLocation>
        <location evidence="2">Cytoplasm</location>
    </subcellularLocation>
    <subcellularLocation>
        <location evidence="1">Nucleus</location>
    </subcellularLocation>
</comment>
<evidence type="ECO:0000256" key="3">
    <source>
        <dbReference type="ARBA" id="ARBA00022490"/>
    </source>
</evidence>
<evidence type="ECO:0000256" key="2">
    <source>
        <dbReference type="ARBA" id="ARBA00004496"/>
    </source>
</evidence>
<dbReference type="Gene3D" id="1.25.10.10">
    <property type="entry name" value="Leucine-rich Repeat Variant"/>
    <property type="match status" value="3"/>
</dbReference>
<evidence type="ECO:0008006" key="9">
    <source>
        <dbReference type="Google" id="ProtNLM"/>
    </source>
</evidence>
<evidence type="ECO:0000256" key="1">
    <source>
        <dbReference type="ARBA" id="ARBA00004123"/>
    </source>
</evidence>
<feature type="repeat" description="ARM" evidence="6">
    <location>
        <begin position="105"/>
        <end position="132"/>
    </location>
</feature>
<evidence type="ECO:0000256" key="5">
    <source>
        <dbReference type="ARBA" id="ARBA00023242"/>
    </source>
</evidence>
<evidence type="ECO:0000256" key="6">
    <source>
        <dbReference type="PROSITE-ProRule" id="PRU00259"/>
    </source>
</evidence>
<dbReference type="InterPro" id="IPR011989">
    <property type="entry name" value="ARM-like"/>
</dbReference>
<dbReference type="PANTHER" id="PTHR15651:SF7">
    <property type="entry name" value="ARMADILLO REPEAT-CONTAINING PROTEIN 8"/>
    <property type="match status" value="1"/>
</dbReference>
<comment type="caution">
    <text evidence="7">The sequence shown here is derived from an EMBL/GenBank/DDBJ whole genome shotgun (WGS) entry which is preliminary data.</text>
</comment>
<evidence type="ECO:0000313" key="8">
    <source>
        <dbReference type="Proteomes" id="UP000593561"/>
    </source>
</evidence>
<sequence length="741" mass="81103">MPSATVNKPRPSELLSRLTSAEPEVKVRALREVKNQIIGNRTKKLSFLKLGAVPAVAGILADSIDDVTENNNCNNTNNFLVQSAAALGSFACGFDAGVQAVLDAGAFPNLLRLLANPNEKVVDAVARALRMIYQSKLAPKYDFLQQKNMEFLISLLNSEKETVSGLGASIITRSCETNLEQKALFDAGILRKLNSLLEGGSLSQRDASLESLATVFRNNPEVISKFAGPEIGRPLSSIIDLAKDRYPRTRLLACMCLIVIRNASPHFLQDIGIKTKLIHILLELLDDPGQVGDEAPFAFSSLIAQKEDLQKLALEANAIDKFHHHIKKGSLHPRRYEGILLALADMCSKLESCRTKFLSLQAKPSQSLEPFKALASNGIHTATKPKPSSSRDQELMLASFVLNLVADALTDYNAGVRAAACICLKSVTRSIQKLSAGYFMNETIVIPLVQLFLDPSTSVQVAALGATSNIVVDFTTSKSIFVQCGGMKQLIQLAKSMESSVRSNALWALKNFVFQADNRLKEGVFSELTASLLSSLIRDPEPSVQEQALALVRNLVDGCINLIEFVFAEDGLILGAIGRQLQCASKAEIGIQGMYALCNVASGNEFHREAVMQLLFTQMGDKNQSFVVKFLQSNDSQLRTATVWTIVNLTCPSSPGAPCRLEKLRNAGIVSQIKNMVNDPCVDVKVAIFFIFRISPCENSARAIYGFRGQLSMSVFIHYSEYKRQEILKQLVFQSSSPLFF</sequence>
<organism evidence="7 8">
    <name type="scientific">Gossypium davidsonii</name>
    <name type="common">Davidson's cotton</name>
    <name type="synonym">Gossypium klotzschianum subsp. davidsonii</name>
    <dbReference type="NCBI Taxonomy" id="34287"/>
    <lineage>
        <taxon>Eukaryota</taxon>
        <taxon>Viridiplantae</taxon>
        <taxon>Streptophyta</taxon>
        <taxon>Embryophyta</taxon>
        <taxon>Tracheophyta</taxon>
        <taxon>Spermatophyta</taxon>
        <taxon>Magnoliopsida</taxon>
        <taxon>eudicotyledons</taxon>
        <taxon>Gunneridae</taxon>
        <taxon>Pentapetalae</taxon>
        <taxon>rosids</taxon>
        <taxon>malvids</taxon>
        <taxon>Malvales</taxon>
        <taxon>Malvaceae</taxon>
        <taxon>Malvoideae</taxon>
        <taxon>Gossypium</taxon>
    </lineage>
</organism>
<dbReference type="Proteomes" id="UP000593561">
    <property type="component" value="Unassembled WGS sequence"/>
</dbReference>
<dbReference type="SUPFAM" id="SSF48371">
    <property type="entry name" value="ARM repeat"/>
    <property type="match status" value="2"/>
</dbReference>
<dbReference type="GO" id="GO:0034657">
    <property type="term" value="C:GID complex"/>
    <property type="evidence" value="ECO:0007669"/>
    <property type="project" value="TreeGrafter"/>
</dbReference>
<name>A0A7J8RNS6_GOSDV</name>
<dbReference type="EMBL" id="JABFAC010000006">
    <property type="protein sequence ID" value="MBA0615519.1"/>
    <property type="molecule type" value="Genomic_DNA"/>
</dbReference>
<reference evidence="7 8" key="1">
    <citation type="journal article" date="2019" name="Genome Biol. Evol.">
        <title>Insights into the evolution of the New World diploid cottons (Gossypium, subgenus Houzingenia) based on genome sequencing.</title>
        <authorList>
            <person name="Grover C.E."/>
            <person name="Arick M.A. 2nd"/>
            <person name="Thrash A."/>
            <person name="Conover J.L."/>
            <person name="Sanders W.S."/>
            <person name="Peterson D.G."/>
            <person name="Frelichowski J.E."/>
            <person name="Scheffler J.A."/>
            <person name="Scheffler B.E."/>
            <person name="Wendel J.F."/>
        </authorList>
    </citation>
    <scope>NUCLEOTIDE SEQUENCE [LARGE SCALE GENOMIC DNA]</scope>
    <source>
        <strain evidence="7">27</strain>
        <tissue evidence="7">Leaf</tissue>
    </source>
</reference>
<dbReference type="Pfam" id="PF00514">
    <property type="entry name" value="Arm"/>
    <property type="match status" value="1"/>
</dbReference>
<keyword evidence="3" id="KW-0963">Cytoplasm</keyword>
<dbReference type="InterPro" id="IPR000225">
    <property type="entry name" value="Armadillo"/>
</dbReference>
<dbReference type="PROSITE" id="PS50176">
    <property type="entry name" value="ARM_REPEAT"/>
    <property type="match status" value="1"/>
</dbReference>
<dbReference type="AlphaFoldDB" id="A0A7J8RNS6"/>